<dbReference type="PANTHER" id="PTHR11626:SF2">
    <property type="entry name" value="SQUALENE SYNTHASE"/>
    <property type="match status" value="1"/>
</dbReference>
<comment type="pathway">
    <text evidence="15">Terpene metabolism; lanosterol biosynthesis; lanosterol from farnesyl diphosphate: step 1/3.</text>
</comment>
<evidence type="ECO:0000256" key="8">
    <source>
        <dbReference type="ARBA" id="ARBA00022955"/>
    </source>
</evidence>
<dbReference type="RefSeq" id="XP_060460111.1">
    <property type="nucleotide sequence ID" value="XM_060603859.1"/>
</dbReference>
<keyword evidence="9 15" id="KW-1133">Transmembrane helix</keyword>
<evidence type="ECO:0000256" key="7">
    <source>
        <dbReference type="ARBA" id="ARBA00022692"/>
    </source>
</evidence>
<dbReference type="FunFam" id="1.10.600.10:FF:000003">
    <property type="entry name" value="Farnesyl-diphosphate farnesyltransferase 1"/>
    <property type="match status" value="1"/>
</dbReference>
<dbReference type="InterPro" id="IPR044844">
    <property type="entry name" value="Trans_IPPS_euk-type"/>
</dbReference>
<keyword evidence="7 15" id="KW-0812">Transmembrane</keyword>
<dbReference type="InterPro" id="IPR006449">
    <property type="entry name" value="Squal_synth-like"/>
</dbReference>
<evidence type="ECO:0000313" key="16">
    <source>
        <dbReference type="EMBL" id="BEI94846.1"/>
    </source>
</evidence>
<keyword evidence="8" id="KW-0752">Steroid biosynthesis</keyword>
<keyword evidence="5" id="KW-0444">Lipid biosynthesis</keyword>
<comment type="function">
    <text evidence="15">Catalyzes the condensation of 2 farnesyl pyrophosphate (FPP) moieties to form squalene.</text>
</comment>
<dbReference type="CDD" id="cd00683">
    <property type="entry name" value="Trans_IPPS_HH"/>
    <property type="match status" value="1"/>
</dbReference>
<evidence type="ECO:0000256" key="6">
    <source>
        <dbReference type="ARBA" id="ARBA00022679"/>
    </source>
</evidence>
<evidence type="ECO:0000256" key="11">
    <source>
        <dbReference type="ARBA" id="ARBA00023098"/>
    </source>
</evidence>
<evidence type="ECO:0000313" key="17">
    <source>
        <dbReference type="Proteomes" id="UP001233271"/>
    </source>
</evidence>
<dbReference type="InterPro" id="IPR019845">
    <property type="entry name" value="Squalene/phytoene_synthase_CS"/>
</dbReference>
<dbReference type="PANTHER" id="PTHR11626">
    <property type="entry name" value="FARNESYL-DIPHOSPHATE FARNESYLTRANSFERASE"/>
    <property type="match status" value="1"/>
</dbReference>
<dbReference type="GO" id="GO:0055056">
    <property type="term" value="F:D-glucose transmembrane transporter activity"/>
    <property type="evidence" value="ECO:0007669"/>
    <property type="project" value="UniProtKB-UniRule"/>
</dbReference>
<evidence type="ECO:0000256" key="14">
    <source>
        <dbReference type="ARBA" id="ARBA00023221"/>
    </source>
</evidence>
<dbReference type="KEGG" id="ccac:CcaHIS019_0704270"/>
<dbReference type="PROSITE" id="PS01045">
    <property type="entry name" value="SQUALEN_PHYTOEN_SYN_2"/>
    <property type="match status" value="1"/>
</dbReference>
<reference evidence="16" key="1">
    <citation type="journal article" date="2023" name="BMC Genomics">
        <title>Chromosome-level genome assemblies of Cutaneotrichosporon spp. (Trichosporonales, Basidiomycota) reveal imbalanced evolution between nucleotide sequences and chromosome synteny.</title>
        <authorList>
            <person name="Kobayashi Y."/>
            <person name="Kayamori A."/>
            <person name="Aoki K."/>
            <person name="Shiwa Y."/>
            <person name="Matsutani M."/>
            <person name="Fujita N."/>
            <person name="Sugita T."/>
            <person name="Iwasaki W."/>
            <person name="Tanaka N."/>
            <person name="Takashima M."/>
        </authorList>
    </citation>
    <scope>NUCLEOTIDE SEQUENCE</scope>
    <source>
        <strain evidence="16">HIS019</strain>
    </source>
</reference>
<feature type="transmembrane region" description="Helical" evidence="15">
    <location>
        <begin position="478"/>
        <end position="502"/>
    </location>
</feature>
<dbReference type="Pfam" id="PF00494">
    <property type="entry name" value="SQS_PSY"/>
    <property type="match status" value="1"/>
</dbReference>
<evidence type="ECO:0000256" key="2">
    <source>
        <dbReference type="ARBA" id="ARBA00004370"/>
    </source>
</evidence>
<keyword evidence="11" id="KW-0443">Lipid metabolism</keyword>
<evidence type="ECO:0000256" key="15">
    <source>
        <dbReference type="RuleBase" id="RU368088"/>
    </source>
</evidence>
<dbReference type="GO" id="GO:0051996">
    <property type="term" value="F:squalene synthase [NAD(P)H] activity"/>
    <property type="evidence" value="ECO:0007669"/>
    <property type="project" value="UniProtKB-UniRule"/>
</dbReference>
<comment type="similarity">
    <text evidence="3 15">Belongs to the phytoene/squalene synthase family.</text>
</comment>
<dbReference type="GeneID" id="85498716"/>
<evidence type="ECO:0000256" key="9">
    <source>
        <dbReference type="ARBA" id="ARBA00022989"/>
    </source>
</evidence>
<evidence type="ECO:0000256" key="3">
    <source>
        <dbReference type="ARBA" id="ARBA00006251"/>
    </source>
</evidence>
<comment type="catalytic activity">
    <reaction evidence="15">
        <text>2 (2E,6E)-farnesyl diphosphate + NADPH + H(+) = squalene + 2 diphosphate + NADP(+)</text>
        <dbReference type="Rhea" id="RHEA:32295"/>
        <dbReference type="ChEBI" id="CHEBI:15378"/>
        <dbReference type="ChEBI" id="CHEBI:15440"/>
        <dbReference type="ChEBI" id="CHEBI:33019"/>
        <dbReference type="ChEBI" id="CHEBI:57783"/>
        <dbReference type="ChEBI" id="CHEBI:58349"/>
        <dbReference type="ChEBI" id="CHEBI:175763"/>
        <dbReference type="EC" id="2.5.1.21"/>
    </reaction>
</comment>
<protein>
    <recommendedName>
        <fullName evidence="4 15">Squalene synthase</fullName>
        <shortName evidence="15">SQS</shortName>
        <shortName evidence="15">SS</shortName>
        <ecNumber evidence="4 15">2.5.1.21</ecNumber>
    </recommendedName>
</protein>
<sequence>MGALQFLIMGVTHPGELRSMIGYKIWRDTRDITNPKEFADTGYDRESMKRCWDFLDQTSRSFSMVIKELEGELARVVCLFYLVLRALDTVEDDMTVPNSVKLPLLREFHLKLHEPGWTFSGSGPNEKDRGVLVEFDIIQKEFALLDQKYQQVIGDVTRKMGKGMADFAALATPELPVAEVNSIADYDLYCHYVAGLVGEGLSGLFSSSAKERAFLKDQLTLSNSMGLLLQKTNIYRDIKEDVDEGRGFWPRAIWGNYGFNSMKELTDESRYREAQWAANEMVLDALRHSCDALDYLTLLKNQSVFNFVAIPAVMAMATLERCFMNPLIFKQNVKIRKGEAVQIILRSTNPRDVAFMFRDYARKIHAKVPKDEPNMLRFSISCARIEQWCEHHYPSFLMIQSGGEGKATTGIDPMSTDARAPLYLDLVKKAREQAEADRREKFMDDLRARGIIKPAAPETEEQKREREERIKKMENEPFPWLMIIGIIGGLIAVMVAMGYGVITLVMKYSDVSAAAGV</sequence>
<evidence type="ECO:0000256" key="13">
    <source>
        <dbReference type="ARBA" id="ARBA00023166"/>
    </source>
</evidence>
<organism evidence="16 17">
    <name type="scientific">Cutaneotrichosporon cavernicola</name>
    <dbReference type="NCBI Taxonomy" id="279322"/>
    <lineage>
        <taxon>Eukaryota</taxon>
        <taxon>Fungi</taxon>
        <taxon>Dikarya</taxon>
        <taxon>Basidiomycota</taxon>
        <taxon>Agaricomycotina</taxon>
        <taxon>Tremellomycetes</taxon>
        <taxon>Trichosporonales</taxon>
        <taxon>Trichosporonaceae</taxon>
        <taxon>Cutaneotrichosporon</taxon>
    </lineage>
</organism>
<dbReference type="Proteomes" id="UP001233271">
    <property type="component" value="Chromosome 7b"/>
</dbReference>
<dbReference type="EMBL" id="AP028219">
    <property type="protein sequence ID" value="BEI94846.1"/>
    <property type="molecule type" value="Genomic_DNA"/>
</dbReference>
<keyword evidence="13" id="KW-1207">Sterol metabolism</keyword>
<dbReference type="SUPFAM" id="SSF48576">
    <property type="entry name" value="Terpenoid synthases"/>
    <property type="match status" value="1"/>
</dbReference>
<evidence type="ECO:0000256" key="12">
    <source>
        <dbReference type="ARBA" id="ARBA00023136"/>
    </source>
</evidence>
<dbReference type="GO" id="GO:0005789">
    <property type="term" value="C:endoplasmic reticulum membrane"/>
    <property type="evidence" value="ECO:0007669"/>
    <property type="project" value="TreeGrafter"/>
</dbReference>
<dbReference type="PROSITE" id="PS01044">
    <property type="entry name" value="SQUALEN_PHYTOEN_SYN_1"/>
    <property type="match status" value="1"/>
</dbReference>
<dbReference type="Gene3D" id="1.10.600.10">
    <property type="entry name" value="Farnesyl Diphosphate Synthase"/>
    <property type="match status" value="1"/>
</dbReference>
<comment type="catalytic activity">
    <reaction evidence="15">
        <text>2 (2E,6E)-farnesyl diphosphate + NADH + H(+) = squalene + 2 diphosphate + NAD(+)</text>
        <dbReference type="Rhea" id="RHEA:32299"/>
        <dbReference type="ChEBI" id="CHEBI:15378"/>
        <dbReference type="ChEBI" id="CHEBI:15440"/>
        <dbReference type="ChEBI" id="CHEBI:33019"/>
        <dbReference type="ChEBI" id="CHEBI:57540"/>
        <dbReference type="ChEBI" id="CHEBI:57945"/>
        <dbReference type="ChEBI" id="CHEBI:175763"/>
        <dbReference type="EC" id="2.5.1.21"/>
    </reaction>
</comment>
<dbReference type="AlphaFoldDB" id="A0AA48QYY1"/>
<comment type="subcellular location">
    <subcellularLocation>
        <location evidence="2">Membrane</location>
    </subcellularLocation>
</comment>
<dbReference type="InterPro" id="IPR002060">
    <property type="entry name" value="Squ/phyt_synthse"/>
</dbReference>
<keyword evidence="17" id="KW-1185">Reference proteome</keyword>
<dbReference type="InterPro" id="IPR008949">
    <property type="entry name" value="Isoprenoid_synthase_dom_sf"/>
</dbReference>
<evidence type="ECO:0000256" key="4">
    <source>
        <dbReference type="ARBA" id="ARBA00012373"/>
    </source>
</evidence>
<keyword evidence="10" id="KW-0756">Sterol biosynthesis</keyword>
<dbReference type="SFLD" id="SFLDG01018">
    <property type="entry name" value="Squalene/Phytoene_Synthase_Lik"/>
    <property type="match status" value="1"/>
</dbReference>
<dbReference type="InterPro" id="IPR033904">
    <property type="entry name" value="Trans_IPPS_HH"/>
</dbReference>
<dbReference type="NCBIfam" id="TIGR01559">
    <property type="entry name" value="squal_synth"/>
    <property type="match status" value="1"/>
</dbReference>
<dbReference type="EC" id="2.5.1.21" evidence="4 15"/>
<dbReference type="GO" id="GO:0045338">
    <property type="term" value="P:farnesyl diphosphate metabolic process"/>
    <property type="evidence" value="ECO:0007669"/>
    <property type="project" value="InterPro"/>
</dbReference>
<gene>
    <name evidence="16" type="primary">ERG9</name>
    <name evidence="16" type="ORF">CcaverHIS019_0704270</name>
</gene>
<dbReference type="GO" id="GO:0006696">
    <property type="term" value="P:ergosterol biosynthetic process"/>
    <property type="evidence" value="ECO:0007669"/>
    <property type="project" value="TreeGrafter"/>
</dbReference>
<evidence type="ECO:0000256" key="1">
    <source>
        <dbReference type="ARBA" id="ARBA00001946"/>
    </source>
</evidence>
<dbReference type="SFLD" id="SFLDS00005">
    <property type="entry name" value="Isoprenoid_Synthase_Type_I"/>
    <property type="match status" value="1"/>
</dbReference>
<keyword evidence="12 15" id="KW-0472">Membrane</keyword>
<proteinExistence type="inferred from homology"/>
<keyword evidence="14" id="KW-0753">Steroid metabolism</keyword>
<name>A0AA48QYY1_9TREE</name>
<keyword evidence="6 15" id="KW-0808">Transferase</keyword>
<accession>A0AA48QYY1</accession>
<comment type="cofactor">
    <cofactor evidence="1 15">
        <name>Mg(2+)</name>
        <dbReference type="ChEBI" id="CHEBI:18420"/>
    </cofactor>
</comment>
<evidence type="ECO:0000256" key="10">
    <source>
        <dbReference type="ARBA" id="ARBA00023011"/>
    </source>
</evidence>
<evidence type="ECO:0000256" key="5">
    <source>
        <dbReference type="ARBA" id="ARBA00022516"/>
    </source>
</evidence>